<dbReference type="EMBL" id="JAEMWZ010000348">
    <property type="protein sequence ID" value="KAG7123138.1"/>
    <property type="molecule type" value="Genomic_DNA"/>
</dbReference>
<evidence type="ECO:0000313" key="2">
    <source>
        <dbReference type="Proteomes" id="UP000689129"/>
    </source>
</evidence>
<proteinExistence type="predicted"/>
<comment type="caution">
    <text evidence="1">The sequence shown here is derived from an EMBL/GenBank/DDBJ whole genome shotgun (WGS) entry which is preliminary data.</text>
</comment>
<sequence>MTYPSIWLLLTRPSVPTQEKAFVMSQNADQAAREAAKARLGTEAAAVASAEAVAKAAALAEQLRAEADKTSPPPPKRLSFAMQRYLSETPVQEVFNGINK</sequence>
<protein>
    <submittedName>
        <fullName evidence="1">Uncharacterized protein</fullName>
    </submittedName>
</protein>
<dbReference type="Proteomes" id="UP000689129">
    <property type="component" value="Unassembled WGS sequence"/>
</dbReference>
<name>A0A8I2ZBA4_VERLO</name>
<reference evidence="1" key="1">
    <citation type="journal article" date="2021" name="Mol. Plant Pathol.">
        <title>A 20-kb lineage-specific genomic region tames virulence in pathogenic amphidiploid Verticillium longisporum.</title>
        <authorList>
            <person name="Harting R."/>
            <person name="Starke J."/>
            <person name="Kusch H."/>
            <person name="Poggeler S."/>
            <person name="Maurus I."/>
            <person name="Schluter R."/>
            <person name="Landesfeind M."/>
            <person name="Bulla I."/>
            <person name="Nowrousian M."/>
            <person name="de Jonge R."/>
            <person name="Stahlhut G."/>
            <person name="Hoff K.J."/>
            <person name="Asshauer K.P."/>
            <person name="Thurmer A."/>
            <person name="Stanke M."/>
            <person name="Daniel R."/>
            <person name="Morgenstern B."/>
            <person name="Thomma B.P.H.J."/>
            <person name="Kronstad J.W."/>
            <person name="Braus-Stromeyer S.A."/>
            <person name="Braus G.H."/>
        </authorList>
    </citation>
    <scope>NUCLEOTIDE SEQUENCE</scope>
    <source>
        <strain evidence="1">Vl32</strain>
    </source>
</reference>
<organism evidence="1 2">
    <name type="scientific">Verticillium longisporum</name>
    <name type="common">Verticillium dahliae var. longisporum</name>
    <dbReference type="NCBI Taxonomy" id="100787"/>
    <lineage>
        <taxon>Eukaryota</taxon>
        <taxon>Fungi</taxon>
        <taxon>Dikarya</taxon>
        <taxon>Ascomycota</taxon>
        <taxon>Pezizomycotina</taxon>
        <taxon>Sordariomycetes</taxon>
        <taxon>Hypocreomycetidae</taxon>
        <taxon>Glomerellales</taxon>
        <taxon>Plectosphaerellaceae</taxon>
        <taxon>Verticillium</taxon>
    </lineage>
</organism>
<dbReference type="AlphaFoldDB" id="A0A8I2ZBA4"/>
<evidence type="ECO:0000313" key="1">
    <source>
        <dbReference type="EMBL" id="KAG7123138.1"/>
    </source>
</evidence>
<gene>
    <name evidence="1" type="ORF">HYQ45_014085</name>
</gene>
<dbReference type="OrthoDB" id="4848428at2759"/>
<accession>A0A8I2ZBA4</accession>